<dbReference type="SUPFAM" id="SSF47413">
    <property type="entry name" value="lambda repressor-like DNA-binding domains"/>
    <property type="match status" value="1"/>
</dbReference>
<gene>
    <name evidence="2" type="ORF">ACFSM0_06410</name>
</gene>
<reference evidence="3" key="1">
    <citation type="journal article" date="2019" name="Int. J. Syst. Evol. Microbiol.">
        <title>The Global Catalogue of Microorganisms (GCM) 10K type strain sequencing project: providing services to taxonomists for standard genome sequencing and annotation.</title>
        <authorList>
            <consortium name="The Broad Institute Genomics Platform"/>
            <consortium name="The Broad Institute Genome Sequencing Center for Infectious Disease"/>
            <person name="Wu L."/>
            <person name="Ma J."/>
        </authorList>
    </citation>
    <scope>NUCLEOTIDE SEQUENCE [LARGE SCALE GENOMIC DNA]</scope>
    <source>
        <strain evidence="3">CCUG 55131</strain>
    </source>
</reference>
<dbReference type="Gene3D" id="1.10.260.40">
    <property type="entry name" value="lambda repressor-like DNA-binding domains"/>
    <property type="match status" value="1"/>
</dbReference>
<feature type="domain" description="HTH cro/C1-type" evidence="1">
    <location>
        <begin position="16"/>
        <end position="72"/>
    </location>
</feature>
<dbReference type="PROSITE" id="PS50943">
    <property type="entry name" value="HTH_CROC1"/>
    <property type="match status" value="1"/>
</dbReference>
<organism evidence="2 3">
    <name type="scientific">Rhodobacter lacus</name>
    <dbReference type="NCBI Taxonomy" id="1641972"/>
    <lineage>
        <taxon>Bacteria</taxon>
        <taxon>Pseudomonadati</taxon>
        <taxon>Pseudomonadota</taxon>
        <taxon>Alphaproteobacteria</taxon>
        <taxon>Rhodobacterales</taxon>
        <taxon>Rhodobacter group</taxon>
        <taxon>Rhodobacter</taxon>
    </lineage>
</organism>
<dbReference type="InterPro" id="IPR011990">
    <property type="entry name" value="TPR-like_helical_dom_sf"/>
</dbReference>
<dbReference type="SMART" id="SM00530">
    <property type="entry name" value="HTH_XRE"/>
    <property type="match status" value="1"/>
</dbReference>
<dbReference type="EMBL" id="JBHUIX010000005">
    <property type="protein sequence ID" value="MFD2173713.1"/>
    <property type="molecule type" value="Genomic_DNA"/>
</dbReference>
<dbReference type="SUPFAM" id="SSF48452">
    <property type="entry name" value="TPR-like"/>
    <property type="match status" value="2"/>
</dbReference>
<accession>A0ABW5A8K4</accession>
<comment type="caution">
    <text evidence="2">The sequence shown here is derived from an EMBL/GenBank/DDBJ whole genome shotgun (WGS) entry which is preliminary data.</text>
</comment>
<sequence length="523" mass="57770">MPKVAQDVRVEFGRAVKRARSLKGWTLDRLANEITPSPGKSFLSNVEKGHRSISPVTVGKLIAALKLDEVWIDRFLLEDVSPEDEITPQDRATETLLAQVAADATAPPTAEALLIGLAADVSAKHFSDPLAAYHELKSFLDEAASLKAMGQLPSNTSDQLQMILQRVSALNDEDQREEAAEVLEQAILRNQAEAEALYHAALQQDRVRNKPEAAAQRVLARLRLEGPEDLFEALGETFKEWYERGRDKGLSFDLEVAIRLARDGLALARTATQRGAAQNDLGMALAVLGSRETGNERLTEAVAAYRLALQDAPRKAEPLNWAMTQNNLGNALAELGVRETGTERLIEAVAAYRLALQEWRREIVPQNWAMTQNNLGTALTVLGQRETGTERLTEAVTAYRLALQEWRREVVPLDWAMTLTNMGATLSELAKREQDPTRFAEALAAYDLALQELRREVVPFSWAQTFENIALTELKLFALTADPALPQQALERLLAAREVYAEASPYHLAKCDAAIADARALLA</sequence>
<evidence type="ECO:0000313" key="2">
    <source>
        <dbReference type="EMBL" id="MFD2173713.1"/>
    </source>
</evidence>
<proteinExistence type="predicted"/>
<name>A0ABW5A8K4_9RHOB</name>
<protein>
    <recommendedName>
        <fullName evidence="1">HTH cro/C1-type domain-containing protein</fullName>
    </recommendedName>
</protein>
<dbReference type="Gene3D" id="1.25.40.10">
    <property type="entry name" value="Tetratricopeptide repeat domain"/>
    <property type="match status" value="2"/>
</dbReference>
<dbReference type="Proteomes" id="UP001597413">
    <property type="component" value="Unassembled WGS sequence"/>
</dbReference>
<dbReference type="RefSeq" id="WP_377388440.1">
    <property type="nucleotide sequence ID" value="NZ_JBHUIX010000005.1"/>
</dbReference>
<evidence type="ECO:0000313" key="3">
    <source>
        <dbReference type="Proteomes" id="UP001597413"/>
    </source>
</evidence>
<evidence type="ECO:0000259" key="1">
    <source>
        <dbReference type="PROSITE" id="PS50943"/>
    </source>
</evidence>
<dbReference type="InterPro" id="IPR001387">
    <property type="entry name" value="Cro/C1-type_HTH"/>
</dbReference>
<dbReference type="CDD" id="cd00093">
    <property type="entry name" value="HTH_XRE"/>
    <property type="match status" value="1"/>
</dbReference>
<dbReference type="InterPro" id="IPR010982">
    <property type="entry name" value="Lambda_DNA-bd_dom_sf"/>
</dbReference>
<keyword evidence="3" id="KW-1185">Reference proteome</keyword>